<organism evidence="2 3">
    <name type="scientific">Marinifilum caeruleilacunae</name>
    <dbReference type="NCBI Taxonomy" id="2499076"/>
    <lineage>
        <taxon>Bacteria</taxon>
        <taxon>Pseudomonadati</taxon>
        <taxon>Bacteroidota</taxon>
        <taxon>Bacteroidia</taxon>
        <taxon>Marinilabiliales</taxon>
        <taxon>Marinifilaceae</taxon>
    </lineage>
</organism>
<dbReference type="InterPro" id="IPR050583">
    <property type="entry name" value="Mycobacterial_A85_antigen"/>
</dbReference>
<dbReference type="InterPro" id="IPR029058">
    <property type="entry name" value="AB_hydrolase_fold"/>
</dbReference>
<evidence type="ECO:0000313" key="3">
    <source>
        <dbReference type="Proteomes" id="UP000732105"/>
    </source>
</evidence>
<dbReference type="PANTHER" id="PTHR48098:SF6">
    <property type="entry name" value="FERRI-BACILLIBACTIN ESTERASE BESA"/>
    <property type="match status" value="1"/>
</dbReference>
<dbReference type="InterPro" id="IPR013784">
    <property type="entry name" value="Carb-bd-like_fold"/>
</dbReference>
<name>A0ABX1WWU5_9BACT</name>
<protein>
    <submittedName>
        <fullName evidence="2">Histidine kinase</fullName>
    </submittedName>
</protein>
<dbReference type="Pfam" id="PF00756">
    <property type="entry name" value="Esterase"/>
    <property type="match status" value="1"/>
</dbReference>
<dbReference type="SUPFAM" id="SSF53474">
    <property type="entry name" value="alpha/beta-Hydrolases"/>
    <property type="match status" value="1"/>
</dbReference>
<sequence>MVLKQMKSSFLVSLIILMLVCSCKQKNLHVVKFEIEVSNLPENKSVYITGNHEKLGSWNPKAVKLDQSGQDRFEKEFVFEKGDELEFKFTLGTWSEEALDDQAKPRENQLLNVQKDTSIQISILQWKSDTIQYTEGQVTGKVVYHKQLEWKGLASRDIVVWLPPNYEKEKNRKYSVLYMQDGQNCFDPKTSSFGVDWQIDESCTDLIGRNTIEPLIVVGIYNTPNRSKEYVPGLDGDRYMELLTKKIKPFIDSNYRTYGDREHTAVGGSSAGGTISFMLLWEYPEIFSKAICMSPAFKIEDIDYVKVVRGDEDCKRDIRIYIDNGGIGLEKRLQTGIDEMLVELQKKGYVLDRDLFWQLDTTAQHNEKAWAKRMPQALKILFAAP</sequence>
<dbReference type="GO" id="GO:0016301">
    <property type="term" value="F:kinase activity"/>
    <property type="evidence" value="ECO:0007669"/>
    <property type="project" value="UniProtKB-KW"/>
</dbReference>
<reference evidence="2 3" key="1">
    <citation type="submission" date="2018-12" db="EMBL/GenBank/DDBJ databases">
        <title>Marinifilum JC070 sp. nov., a marine bacterium isolated from Yongle Blue Hole in the South China Sea.</title>
        <authorList>
            <person name="Fu T."/>
        </authorList>
    </citation>
    <scope>NUCLEOTIDE SEQUENCE [LARGE SCALE GENOMIC DNA]</scope>
    <source>
        <strain evidence="2 3">JC070</strain>
    </source>
</reference>
<evidence type="ECO:0000313" key="2">
    <source>
        <dbReference type="EMBL" id="NOU60456.1"/>
    </source>
</evidence>
<evidence type="ECO:0000259" key="1">
    <source>
        <dbReference type="PROSITE" id="PS51166"/>
    </source>
</evidence>
<dbReference type="Gene3D" id="3.40.50.1820">
    <property type="entry name" value="alpha/beta hydrolase"/>
    <property type="match status" value="1"/>
</dbReference>
<feature type="domain" description="CBM20" evidence="1">
    <location>
        <begin position="23"/>
        <end position="128"/>
    </location>
</feature>
<dbReference type="PROSITE" id="PS51166">
    <property type="entry name" value="CBM20"/>
    <property type="match status" value="1"/>
</dbReference>
<dbReference type="PANTHER" id="PTHR48098">
    <property type="entry name" value="ENTEROCHELIN ESTERASE-RELATED"/>
    <property type="match status" value="1"/>
</dbReference>
<gene>
    <name evidence="2" type="ORF">ELS83_11540</name>
</gene>
<comment type="caution">
    <text evidence="2">The sequence shown here is derived from an EMBL/GenBank/DDBJ whole genome shotgun (WGS) entry which is preliminary data.</text>
</comment>
<dbReference type="SMART" id="SM01065">
    <property type="entry name" value="CBM_2"/>
    <property type="match status" value="1"/>
</dbReference>
<dbReference type="EMBL" id="RZNH01000018">
    <property type="protein sequence ID" value="NOU60456.1"/>
    <property type="molecule type" value="Genomic_DNA"/>
</dbReference>
<keyword evidence="3" id="KW-1185">Reference proteome</keyword>
<dbReference type="InterPro" id="IPR002044">
    <property type="entry name" value="CBM20"/>
</dbReference>
<dbReference type="RefSeq" id="WP_171595741.1">
    <property type="nucleotide sequence ID" value="NZ_RZNH01000018.1"/>
</dbReference>
<dbReference type="Pfam" id="PF00686">
    <property type="entry name" value="CBM_20"/>
    <property type="match status" value="1"/>
</dbReference>
<dbReference type="InterPro" id="IPR000801">
    <property type="entry name" value="Esterase-like"/>
</dbReference>
<dbReference type="SUPFAM" id="SSF49452">
    <property type="entry name" value="Starch-binding domain-like"/>
    <property type="match status" value="1"/>
</dbReference>
<accession>A0ABX1WWU5</accession>
<keyword evidence="2" id="KW-0418">Kinase</keyword>
<dbReference type="Proteomes" id="UP000732105">
    <property type="component" value="Unassembled WGS sequence"/>
</dbReference>
<dbReference type="Gene3D" id="2.60.40.10">
    <property type="entry name" value="Immunoglobulins"/>
    <property type="match status" value="1"/>
</dbReference>
<dbReference type="PROSITE" id="PS51257">
    <property type="entry name" value="PROKAR_LIPOPROTEIN"/>
    <property type="match status" value="1"/>
</dbReference>
<proteinExistence type="predicted"/>
<keyword evidence="2" id="KW-0808">Transferase</keyword>
<dbReference type="InterPro" id="IPR013783">
    <property type="entry name" value="Ig-like_fold"/>
</dbReference>